<dbReference type="GO" id="GO:0016491">
    <property type="term" value="F:oxidoreductase activity"/>
    <property type="evidence" value="ECO:0007669"/>
    <property type="project" value="UniProtKB-KW"/>
</dbReference>
<dbReference type="FunFam" id="3.40.50.720:FF:000173">
    <property type="entry name" value="3-oxoacyl-[acyl-carrier protein] reductase"/>
    <property type="match status" value="1"/>
</dbReference>
<reference evidence="3 4" key="1">
    <citation type="submission" date="2020-08" db="EMBL/GenBank/DDBJ databases">
        <title>Bridging the membrane lipid divide: bacteria of the FCB group superphylum have the potential to synthesize archaeal ether lipids.</title>
        <authorList>
            <person name="Villanueva L."/>
            <person name="Von Meijenfeldt F.A.B."/>
            <person name="Westbye A.B."/>
            <person name="Yadav S."/>
            <person name="Hopmans E.C."/>
            <person name="Dutilh B.E."/>
            <person name="Sinninghe Damste J.S."/>
        </authorList>
    </citation>
    <scope>NUCLEOTIDE SEQUENCE [LARGE SCALE GENOMIC DNA]</scope>
    <source>
        <strain evidence="3">NIOZ-UU27</strain>
    </source>
</reference>
<dbReference type="NCBIfam" id="NF005559">
    <property type="entry name" value="PRK07231.1"/>
    <property type="match status" value="1"/>
</dbReference>
<dbReference type="InterPro" id="IPR036291">
    <property type="entry name" value="NAD(P)-bd_dom_sf"/>
</dbReference>
<accession>A0A8J6N1H8</accession>
<dbReference type="InterPro" id="IPR002347">
    <property type="entry name" value="SDR_fam"/>
</dbReference>
<dbReference type="PROSITE" id="PS00061">
    <property type="entry name" value="ADH_SHORT"/>
    <property type="match status" value="1"/>
</dbReference>
<comment type="similarity">
    <text evidence="1">Belongs to the short-chain dehydrogenases/reductases (SDR) family.</text>
</comment>
<dbReference type="Pfam" id="PF13561">
    <property type="entry name" value="adh_short_C2"/>
    <property type="match status" value="1"/>
</dbReference>
<dbReference type="PRINTS" id="PR00080">
    <property type="entry name" value="SDRFAMILY"/>
</dbReference>
<dbReference type="InterPro" id="IPR020904">
    <property type="entry name" value="Sc_DH/Rdtase_CS"/>
</dbReference>
<evidence type="ECO:0000256" key="2">
    <source>
        <dbReference type="ARBA" id="ARBA00023002"/>
    </source>
</evidence>
<dbReference type="SUPFAM" id="SSF51735">
    <property type="entry name" value="NAD(P)-binding Rossmann-fold domains"/>
    <property type="match status" value="1"/>
</dbReference>
<dbReference type="EMBL" id="JACNJD010000235">
    <property type="protein sequence ID" value="MBC8177794.1"/>
    <property type="molecule type" value="Genomic_DNA"/>
</dbReference>
<evidence type="ECO:0000313" key="3">
    <source>
        <dbReference type="EMBL" id="MBC8177794.1"/>
    </source>
</evidence>
<dbReference type="Proteomes" id="UP000650524">
    <property type="component" value="Unassembled WGS sequence"/>
</dbReference>
<dbReference type="NCBIfam" id="NF009466">
    <property type="entry name" value="PRK12826.1-2"/>
    <property type="match status" value="1"/>
</dbReference>
<dbReference type="AlphaFoldDB" id="A0A8J6N1H8"/>
<dbReference type="InterPro" id="IPR050259">
    <property type="entry name" value="SDR"/>
</dbReference>
<sequence>MRLKDKIALVTGSSRGVGRAVALGFAKEGAKVVINYTSNENAANEVVDAIQSMGSEAIAVKADVAKKKDAEGLVGAAVETFGKVDILVNNAGFTRPALMIKMTEDQWDQVVDIHLKGAFLCSQAAGVRMKEQNSGKIINVMSVAGLVGTVGQINYSAAKGGILSMTKSIARELARYNVCCNVISLGIVATDMTEKIRSDEKLRDIYMNRILMKRFAEPDDISPAFVFLASGESNYITGQLLCVDGGYGMI</sequence>
<dbReference type="GO" id="GO:0032787">
    <property type="term" value="P:monocarboxylic acid metabolic process"/>
    <property type="evidence" value="ECO:0007669"/>
    <property type="project" value="UniProtKB-ARBA"/>
</dbReference>
<dbReference type="PANTHER" id="PTHR42879:SF2">
    <property type="entry name" value="3-OXOACYL-[ACYL-CARRIER-PROTEIN] REDUCTASE FABG"/>
    <property type="match status" value="1"/>
</dbReference>
<comment type="caution">
    <text evidence="3">The sequence shown here is derived from an EMBL/GenBank/DDBJ whole genome shotgun (WGS) entry which is preliminary data.</text>
</comment>
<organism evidence="3 4">
    <name type="scientific">Candidatus Desulfacyla euxinica</name>
    <dbReference type="NCBI Taxonomy" id="2841693"/>
    <lineage>
        <taxon>Bacteria</taxon>
        <taxon>Deltaproteobacteria</taxon>
        <taxon>Candidatus Desulfacyla</taxon>
    </lineage>
</organism>
<evidence type="ECO:0000256" key="1">
    <source>
        <dbReference type="ARBA" id="ARBA00006484"/>
    </source>
</evidence>
<gene>
    <name evidence="3" type="ORF">H8E19_10355</name>
</gene>
<dbReference type="PRINTS" id="PR00081">
    <property type="entry name" value="GDHRDH"/>
</dbReference>
<evidence type="ECO:0000313" key="4">
    <source>
        <dbReference type="Proteomes" id="UP000650524"/>
    </source>
</evidence>
<protein>
    <submittedName>
        <fullName evidence="3">3-oxoacyl-ACP reductase FabG</fullName>
    </submittedName>
</protein>
<name>A0A8J6N1H8_9DELT</name>
<dbReference type="PANTHER" id="PTHR42879">
    <property type="entry name" value="3-OXOACYL-(ACYL-CARRIER-PROTEIN) REDUCTASE"/>
    <property type="match status" value="1"/>
</dbReference>
<keyword evidence="2" id="KW-0560">Oxidoreductase</keyword>
<dbReference type="Gene3D" id="3.40.50.720">
    <property type="entry name" value="NAD(P)-binding Rossmann-like Domain"/>
    <property type="match status" value="1"/>
</dbReference>
<proteinExistence type="inferred from homology"/>